<feature type="transmembrane region" description="Helical" evidence="1">
    <location>
        <begin position="37"/>
        <end position="61"/>
    </location>
</feature>
<evidence type="ECO:0000313" key="2">
    <source>
        <dbReference type="EMBL" id="RRK30847.1"/>
    </source>
</evidence>
<name>A0A3R8JLE0_9FIRM</name>
<organism evidence="2 3">
    <name type="scientific">Schaedlerella arabinosiphila</name>
    <dbReference type="NCBI Taxonomy" id="2044587"/>
    <lineage>
        <taxon>Bacteria</taxon>
        <taxon>Bacillati</taxon>
        <taxon>Bacillota</taxon>
        <taxon>Clostridia</taxon>
        <taxon>Lachnospirales</taxon>
        <taxon>Lachnospiraceae</taxon>
        <taxon>Schaedlerella</taxon>
    </lineage>
</organism>
<keyword evidence="3" id="KW-1185">Reference proteome</keyword>
<evidence type="ECO:0000313" key="3">
    <source>
        <dbReference type="Proteomes" id="UP000274920"/>
    </source>
</evidence>
<reference evidence="2" key="1">
    <citation type="submission" date="2018-10" db="EMBL/GenBank/DDBJ databases">
        <title>Schaedlerella arabinophila gen. nov. sp. nov., isolated from the mouse intestinal tract and comparative analysis with the genome of the closely related altered Schaedler flora strain ASF502.</title>
        <authorList>
            <person name="Miyake S."/>
            <person name="Soh M."/>
            <person name="Seedorf H."/>
        </authorList>
    </citation>
    <scope>NUCLEOTIDE SEQUENCE [LARGE SCALE GENOMIC DNA]</scope>
    <source>
        <strain evidence="2">DSM 106076</strain>
    </source>
</reference>
<dbReference type="Proteomes" id="UP000274920">
    <property type="component" value="Unassembled WGS sequence"/>
</dbReference>
<comment type="caution">
    <text evidence="2">The sequence shown here is derived from an EMBL/GenBank/DDBJ whole genome shotgun (WGS) entry which is preliminary data.</text>
</comment>
<sequence>MKQNEIACKEAFKTALFFTVCALAVCEILPVPGRFHIPLYMLLISLAVIFTAVYSVSFYAYRQAERGTSGAWFCIGYCSLAGLEEKLNAWGNEGWICEKARPGLSLFKLRLTEDSHFYKAAYVKTFESTSFRKYILEHREKGWEYIHCSGHTGITAIALFSASDPDGRRMEPGHGA</sequence>
<accession>A0A3R8JLE0</accession>
<gene>
    <name evidence="2" type="ORF">EBB54_05255</name>
</gene>
<proteinExistence type="predicted"/>
<keyword evidence="1" id="KW-1133">Transmembrane helix</keyword>
<evidence type="ECO:0000256" key="1">
    <source>
        <dbReference type="SAM" id="Phobius"/>
    </source>
</evidence>
<feature type="transmembrane region" description="Helical" evidence="1">
    <location>
        <begin position="12"/>
        <end position="31"/>
    </location>
</feature>
<dbReference type="EMBL" id="RHJS01000002">
    <property type="protein sequence ID" value="RRK30847.1"/>
    <property type="molecule type" value="Genomic_DNA"/>
</dbReference>
<dbReference type="AlphaFoldDB" id="A0A3R8JLE0"/>
<dbReference type="RefSeq" id="WP_125126625.1">
    <property type="nucleotide sequence ID" value="NZ_RHJS01000002.1"/>
</dbReference>
<protein>
    <submittedName>
        <fullName evidence="2">Uncharacterized protein</fullName>
    </submittedName>
</protein>
<keyword evidence="1" id="KW-0812">Transmembrane</keyword>
<keyword evidence="1" id="KW-0472">Membrane</keyword>